<comment type="caution">
    <text evidence="8">The sequence shown here is derived from an EMBL/GenBank/DDBJ whole genome shotgun (WGS) entry which is preliminary data.</text>
</comment>
<dbReference type="AlphaFoldDB" id="A0A4U5N4B1"/>
<keyword evidence="9" id="KW-1185">Reference proteome</keyword>
<evidence type="ECO:0000259" key="7">
    <source>
        <dbReference type="Pfam" id="PF01217"/>
    </source>
</evidence>
<reference evidence="8 9" key="1">
    <citation type="journal article" date="2015" name="Genome Biol.">
        <title>Comparative genomics of Steinernema reveals deeply conserved gene regulatory networks.</title>
        <authorList>
            <person name="Dillman A.R."/>
            <person name="Macchietto M."/>
            <person name="Porter C.F."/>
            <person name="Rogers A."/>
            <person name="Williams B."/>
            <person name="Antoshechkin I."/>
            <person name="Lee M.M."/>
            <person name="Goodwin Z."/>
            <person name="Lu X."/>
            <person name="Lewis E.E."/>
            <person name="Goodrich-Blair H."/>
            <person name="Stock S.P."/>
            <person name="Adams B.J."/>
            <person name="Sternberg P.W."/>
            <person name="Mortazavi A."/>
        </authorList>
    </citation>
    <scope>NUCLEOTIDE SEQUENCE [LARGE SCALE GENOMIC DNA]</scope>
    <source>
        <strain evidence="8 9">ALL</strain>
    </source>
</reference>
<evidence type="ECO:0000256" key="4">
    <source>
        <dbReference type="ARBA" id="ARBA00022927"/>
    </source>
</evidence>
<comment type="similarity">
    <text evidence="2 6">Belongs to the adaptor complexes small subunit family.</text>
</comment>
<keyword evidence="5 6" id="KW-0472">Membrane</keyword>
<reference evidence="8 9" key="2">
    <citation type="journal article" date="2019" name="G3 (Bethesda)">
        <title>Hybrid Assembly of the Genome of the Entomopathogenic Nematode Steinernema carpocapsae Identifies the X-Chromosome.</title>
        <authorList>
            <person name="Serra L."/>
            <person name="Macchietto M."/>
            <person name="Macias-Munoz A."/>
            <person name="McGill C.J."/>
            <person name="Rodriguez I.M."/>
            <person name="Rodriguez B."/>
            <person name="Murad R."/>
            <person name="Mortazavi A."/>
        </authorList>
    </citation>
    <scope>NUCLEOTIDE SEQUENCE [LARGE SCALE GENOMIC DNA]</scope>
    <source>
        <strain evidence="8 9">ALL</strain>
    </source>
</reference>
<evidence type="ECO:0000256" key="6">
    <source>
        <dbReference type="PIRNR" id="PIRNR015588"/>
    </source>
</evidence>
<dbReference type="PANTHER" id="PTHR11753">
    <property type="entry name" value="ADAPTOR COMPLEXES SMALL SUBUNIT FAMILY"/>
    <property type="match status" value="1"/>
</dbReference>
<organism evidence="8 9">
    <name type="scientific">Steinernema carpocapsae</name>
    <name type="common">Entomopathogenic nematode</name>
    <dbReference type="NCBI Taxonomy" id="34508"/>
    <lineage>
        <taxon>Eukaryota</taxon>
        <taxon>Metazoa</taxon>
        <taxon>Ecdysozoa</taxon>
        <taxon>Nematoda</taxon>
        <taxon>Chromadorea</taxon>
        <taxon>Rhabditida</taxon>
        <taxon>Tylenchina</taxon>
        <taxon>Panagrolaimomorpha</taxon>
        <taxon>Strongyloidoidea</taxon>
        <taxon>Steinernematidae</taxon>
        <taxon>Steinernema</taxon>
    </lineage>
</organism>
<dbReference type="Gene3D" id="3.30.450.60">
    <property type="match status" value="1"/>
</dbReference>
<evidence type="ECO:0000256" key="1">
    <source>
        <dbReference type="ARBA" id="ARBA00004308"/>
    </source>
</evidence>
<dbReference type="Pfam" id="PF01217">
    <property type="entry name" value="Clat_adaptor_s"/>
    <property type="match status" value="1"/>
</dbReference>
<evidence type="ECO:0000313" key="8">
    <source>
        <dbReference type="EMBL" id="TKR77309.1"/>
    </source>
</evidence>
<name>A0A4U5N4B1_STECR</name>
<dbReference type="InterPro" id="IPR011012">
    <property type="entry name" value="Longin-like_dom_sf"/>
</dbReference>
<dbReference type="PIRSF" id="PIRSF015588">
    <property type="entry name" value="AP_complex_sigma"/>
    <property type="match status" value="1"/>
</dbReference>
<evidence type="ECO:0000313" key="9">
    <source>
        <dbReference type="Proteomes" id="UP000298663"/>
    </source>
</evidence>
<comment type="subcellular location">
    <subcellularLocation>
        <location evidence="1">Endomembrane system</location>
    </subcellularLocation>
</comment>
<dbReference type="STRING" id="34508.A0A4U5N4B1"/>
<dbReference type="SUPFAM" id="SSF64356">
    <property type="entry name" value="SNARE-like"/>
    <property type="match status" value="1"/>
</dbReference>
<sequence>MIKAILIFNTKGTARLTKFYKRVPDCEQQYIIKSAFEQITERGIDSPYFFDASALMGPDTKFVYRNYATLYFVFCVDEAENALMVLDLIKVFVETLDQYFENVRELDIVFHFEKVHEILNEFIQGGFVMELNQEKIVAHVHEQDRIQRQEVSKSTNFKQTLFRNPSRLPQTERFRPSRT</sequence>
<evidence type="ECO:0000256" key="2">
    <source>
        <dbReference type="ARBA" id="ARBA00006972"/>
    </source>
</evidence>
<protein>
    <recommendedName>
        <fullName evidence="6">AP complex subunit sigma</fullName>
    </recommendedName>
</protein>
<evidence type="ECO:0000256" key="5">
    <source>
        <dbReference type="ARBA" id="ARBA00023136"/>
    </source>
</evidence>
<evidence type="ECO:0000256" key="3">
    <source>
        <dbReference type="ARBA" id="ARBA00022448"/>
    </source>
</evidence>
<gene>
    <name evidence="8" type="ORF">L596_018306</name>
</gene>
<keyword evidence="3 6" id="KW-0813">Transport</keyword>
<dbReference type="GO" id="GO:0012505">
    <property type="term" value="C:endomembrane system"/>
    <property type="evidence" value="ECO:0007669"/>
    <property type="project" value="UniProtKB-SubCell"/>
</dbReference>
<dbReference type="Proteomes" id="UP000298663">
    <property type="component" value="Unassembled WGS sequence"/>
</dbReference>
<accession>A0A4U5N4B1</accession>
<keyword evidence="4 6" id="KW-0653">Protein transport</keyword>
<dbReference type="InterPro" id="IPR016635">
    <property type="entry name" value="AP_complex_ssu"/>
</dbReference>
<dbReference type="OrthoDB" id="10261046at2759"/>
<proteinExistence type="inferred from homology"/>
<dbReference type="GO" id="GO:0006886">
    <property type="term" value="P:intracellular protein transport"/>
    <property type="evidence" value="ECO:0007669"/>
    <property type="project" value="UniProtKB-UniRule"/>
</dbReference>
<dbReference type="EMBL" id="AZBU02000005">
    <property type="protein sequence ID" value="TKR77309.1"/>
    <property type="molecule type" value="Genomic_DNA"/>
</dbReference>
<dbReference type="InterPro" id="IPR022775">
    <property type="entry name" value="AP_mu_sigma_su"/>
</dbReference>
<feature type="domain" description="AP complex mu/sigma subunit" evidence="7">
    <location>
        <begin position="1"/>
        <end position="146"/>
    </location>
</feature>